<evidence type="ECO:0000256" key="2">
    <source>
        <dbReference type="SAM" id="SignalP"/>
    </source>
</evidence>
<dbReference type="Pfam" id="PF13927">
    <property type="entry name" value="Ig_3"/>
    <property type="match status" value="1"/>
</dbReference>
<feature type="signal peptide" evidence="2">
    <location>
        <begin position="1"/>
        <end position="18"/>
    </location>
</feature>
<keyword evidence="2" id="KW-0732">Signal</keyword>
<feature type="domain" description="Ig-like" evidence="3">
    <location>
        <begin position="113"/>
        <end position="186"/>
    </location>
</feature>
<dbReference type="InterPro" id="IPR007110">
    <property type="entry name" value="Ig-like_dom"/>
</dbReference>
<dbReference type="InterPro" id="IPR013783">
    <property type="entry name" value="Ig-like_fold"/>
</dbReference>
<dbReference type="Gene3D" id="2.60.40.10">
    <property type="entry name" value="Immunoglobulins"/>
    <property type="match status" value="3"/>
</dbReference>
<keyword evidence="5" id="KW-1185">Reference proteome</keyword>
<protein>
    <recommendedName>
        <fullName evidence="3">Ig-like domain-containing protein</fullName>
    </recommendedName>
</protein>
<dbReference type="GO" id="GO:0045121">
    <property type="term" value="C:membrane raft"/>
    <property type="evidence" value="ECO:0007669"/>
    <property type="project" value="TreeGrafter"/>
</dbReference>
<dbReference type="InterPro" id="IPR013106">
    <property type="entry name" value="Ig_V-set"/>
</dbReference>
<sequence>MSNVLLLLLGMVFTVAGAEKSEVVVLEGTTAVLPCVLDPRSKQSGAIHWTKSRGRQKSGLMYLNVGLVQRVRCSRSELGDCSLHISRVTAEDAGEYKCTVQERGRVTTTDVTLRVIRVSFSTSEPLEGGFLNVSCSVTPWPENAKIKWLLNGKERQSAISGSRGRDTERRISSVSQSDAGNWTCVVLTPVNRSWKVLVEASELLKVKGIEMPQNDAMMVYAAVGSSADLPCVFTEGFSPYNTTWTRLSKGSSAGQIPSSHLVYVPLPTAPRNSSIPWDRSLNVPMVDIGDGGLYMCSARVQNQKMERKMELVTVQVSSKIKHNTLTLTCHLSNPKEVTKYEWVRVTYDIHGTASVRLVGAFRDLSLANPEEQDAGELACRYYGSRGLLGNVTYHSHTMGGLYREKGSSSNKGAMVVGFGILSLLVVLIALQMYRNHRRRKMIMPYPALETIVHSNANEQERNRAKQKKGSCDR</sequence>
<dbReference type="InterPro" id="IPR036179">
    <property type="entry name" value="Ig-like_dom_sf"/>
</dbReference>
<feature type="transmembrane region" description="Helical" evidence="1">
    <location>
        <begin position="412"/>
        <end position="433"/>
    </location>
</feature>
<evidence type="ECO:0000313" key="5">
    <source>
        <dbReference type="Proteomes" id="UP000694580"/>
    </source>
</evidence>
<feature type="domain" description="Ig-like" evidence="3">
    <location>
        <begin position="212"/>
        <end position="312"/>
    </location>
</feature>
<dbReference type="AlphaFoldDB" id="A0AAY4AE31"/>
<reference evidence="4 5" key="1">
    <citation type="submission" date="2020-06" db="EMBL/GenBank/DDBJ databases">
        <authorList>
            <consortium name="Wellcome Sanger Institute Data Sharing"/>
        </authorList>
    </citation>
    <scope>NUCLEOTIDE SEQUENCE [LARGE SCALE GENOMIC DNA]</scope>
</reference>
<dbReference type="GO" id="GO:0042289">
    <property type="term" value="F:MHC class II protein binding"/>
    <property type="evidence" value="ECO:0007669"/>
    <property type="project" value="TreeGrafter"/>
</dbReference>
<dbReference type="SMART" id="SM00409">
    <property type="entry name" value="IG"/>
    <property type="match status" value="3"/>
</dbReference>
<dbReference type="InterPro" id="IPR003599">
    <property type="entry name" value="Ig_sub"/>
</dbReference>
<dbReference type="Proteomes" id="UP000694580">
    <property type="component" value="Chromosome 5"/>
</dbReference>
<dbReference type="InterPro" id="IPR003598">
    <property type="entry name" value="Ig_sub2"/>
</dbReference>
<gene>
    <name evidence="4" type="primary">ACVR1C</name>
</gene>
<dbReference type="GO" id="GO:0009897">
    <property type="term" value="C:external side of plasma membrane"/>
    <property type="evidence" value="ECO:0007669"/>
    <property type="project" value="TreeGrafter"/>
</dbReference>
<dbReference type="GO" id="GO:0070374">
    <property type="term" value="P:positive regulation of ERK1 and ERK2 cascade"/>
    <property type="evidence" value="ECO:0007669"/>
    <property type="project" value="TreeGrafter"/>
</dbReference>
<dbReference type="PANTHER" id="PTHR11422:SF12">
    <property type="entry name" value="MICROFIBRIL-ASSOCIATED GLYCOPROTEIN 3"/>
    <property type="match status" value="1"/>
</dbReference>
<name>A0AAY4AE31_9TELE</name>
<evidence type="ECO:0000313" key="4">
    <source>
        <dbReference type="Ensembl" id="ENSDCDP00010006355.1"/>
    </source>
</evidence>
<dbReference type="SMART" id="SM00406">
    <property type="entry name" value="IGv"/>
    <property type="match status" value="1"/>
</dbReference>
<dbReference type="GO" id="GO:0035723">
    <property type="term" value="P:interleukin-15-mediated signaling pathway"/>
    <property type="evidence" value="ECO:0007669"/>
    <property type="project" value="TreeGrafter"/>
</dbReference>
<dbReference type="PROSITE" id="PS50835">
    <property type="entry name" value="IG_LIKE"/>
    <property type="match status" value="4"/>
</dbReference>
<dbReference type="Pfam" id="PF07686">
    <property type="entry name" value="V-set"/>
    <property type="match status" value="1"/>
</dbReference>
<evidence type="ECO:0000256" key="1">
    <source>
        <dbReference type="SAM" id="Phobius"/>
    </source>
</evidence>
<dbReference type="GeneTree" id="ENSGT01050000245031"/>
<dbReference type="PANTHER" id="PTHR11422">
    <property type="entry name" value="T-CELL SURFACE GLYCOPROTEIN CD4"/>
    <property type="match status" value="1"/>
</dbReference>
<dbReference type="SMART" id="SM00408">
    <property type="entry name" value="IGc2"/>
    <property type="match status" value="3"/>
</dbReference>
<evidence type="ECO:0000259" key="3">
    <source>
        <dbReference type="PROSITE" id="PS50835"/>
    </source>
</evidence>
<dbReference type="CDD" id="cd00096">
    <property type="entry name" value="Ig"/>
    <property type="match status" value="1"/>
</dbReference>
<proteinExistence type="predicted"/>
<keyword evidence="1" id="KW-1133">Transmembrane helix</keyword>
<dbReference type="GO" id="GO:0042110">
    <property type="term" value="P:T cell activation"/>
    <property type="evidence" value="ECO:0007669"/>
    <property type="project" value="TreeGrafter"/>
</dbReference>
<feature type="chain" id="PRO_5044232337" description="Ig-like domain-containing protein" evidence="2">
    <location>
        <begin position="19"/>
        <end position="473"/>
    </location>
</feature>
<organism evidence="4 5">
    <name type="scientific">Denticeps clupeoides</name>
    <name type="common">denticle herring</name>
    <dbReference type="NCBI Taxonomy" id="299321"/>
    <lineage>
        <taxon>Eukaryota</taxon>
        <taxon>Metazoa</taxon>
        <taxon>Chordata</taxon>
        <taxon>Craniata</taxon>
        <taxon>Vertebrata</taxon>
        <taxon>Euteleostomi</taxon>
        <taxon>Actinopterygii</taxon>
        <taxon>Neopterygii</taxon>
        <taxon>Teleostei</taxon>
        <taxon>Clupei</taxon>
        <taxon>Clupeiformes</taxon>
        <taxon>Denticipitoidei</taxon>
        <taxon>Denticipitidae</taxon>
        <taxon>Denticeps</taxon>
    </lineage>
</organism>
<feature type="domain" description="Ig-like" evidence="3">
    <location>
        <begin position="10"/>
        <end position="112"/>
    </location>
</feature>
<dbReference type="Ensembl" id="ENSDCDT00010006568.1">
    <property type="protein sequence ID" value="ENSDCDP00010006355.1"/>
    <property type="gene ID" value="ENSDCDG00010002744.1"/>
</dbReference>
<dbReference type="GO" id="GO:1990782">
    <property type="term" value="F:protein tyrosine kinase binding"/>
    <property type="evidence" value="ECO:0007669"/>
    <property type="project" value="TreeGrafter"/>
</dbReference>
<accession>A0AAY4AE31</accession>
<keyword evidence="1" id="KW-0472">Membrane</keyword>
<reference evidence="4" key="3">
    <citation type="submission" date="2025-09" db="UniProtKB">
        <authorList>
            <consortium name="Ensembl"/>
        </authorList>
    </citation>
    <scope>IDENTIFICATION</scope>
</reference>
<dbReference type="SUPFAM" id="SSF48726">
    <property type="entry name" value="Immunoglobulin"/>
    <property type="match status" value="3"/>
</dbReference>
<reference evidence="4" key="2">
    <citation type="submission" date="2025-08" db="UniProtKB">
        <authorList>
            <consortium name="Ensembl"/>
        </authorList>
    </citation>
    <scope>IDENTIFICATION</scope>
</reference>
<keyword evidence="1" id="KW-0812">Transmembrane</keyword>
<feature type="domain" description="Ig-like" evidence="3">
    <location>
        <begin position="323"/>
        <end position="380"/>
    </location>
</feature>